<dbReference type="InterPro" id="IPR015421">
    <property type="entry name" value="PyrdxlP-dep_Trfase_major"/>
</dbReference>
<gene>
    <name evidence="2" type="ORF">GCM10009867_28460</name>
</gene>
<keyword evidence="3" id="KW-1185">Reference proteome</keyword>
<dbReference type="Gene3D" id="3.90.1150.10">
    <property type="entry name" value="Aspartate Aminotransferase, domain 1"/>
    <property type="match status" value="1"/>
</dbReference>
<dbReference type="PANTHER" id="PTHR43586">
    <property type="entry name" value="CYSTEINE DESULFURASE"/>
    <property type="match status" value="1"/>
</dbReference>
<evidence type="ECO:0000313" key="2">
    <source>
        <dbReference type="EMBL" id="GAA2738197.1"/>
    </source>
</evidence>
<dbReference type="Proteomes" id="UP001501326">
    <property type="component" value="Unassembled WGS sequence"/>
</dbReference>
<dbReference type="EMBL" id="BAAARN010000003">
    <property type="protein sequence ID" value="GAA2738197.1"/>
    <property type="molecule type" value="Genomic_DNA"/>
</dbReference>
<dbReference type="InterPro" id="IPR011340">
    <property type="entry name" value="Cys_dSase-rel"/>
</dbReference>
<protein>
    <submittedName>
        <fullName evidence="2">Cysteine desulfurase-like protein</fullName>
    </submittedName>
</protein>
<name>A0ABN3UT18_9MICO</name>
<evidence type="ECO:0000313" key="3">
    <source>
        <dbReference type="Proteomes" id="UP001501326"/>
    </source>
</evidence>
<feature type="domain" description="Aminotransferase class V" evidence="1">
    <location>
        <begin position="35"/>
        <end position="289"/>
    </location>
</feature>
<reference evidence="2 3" key="1">
    <citation type="journal article" date="2019" name="Int. J. Syst. Evol. Microbiol.">
        <title>The Global Catalogue of Microorganisms (GCM) 10K type strain sequencing project: providing services to taxonomists for standard genome sequencing and annotation.</title>
        <authorList>
            <consortium name="The Broad Institute Genomics Platform"/>
            <consortium name="The Broad Institute Genome Sequencing Center for Infectious Disease"/>
            <person name="Wu L."/>
            <person name="Ma J."/>
        </authorList>
    </citation>
    <scope>NUCLEOTIDE SEQUENCE [LARGE SCALE GENOMIC DNA]</scope>
    <source>
        <strain evidence="2 3">JCM 16378</strain>
    </source>
</reference>
<dbReference type="InterPro" id="IPR000192">
    <property type="entry name" value="Aminotrans_V_dom"/>
</dbReference>
<organism evidence="2 3">
    <name type="scientific">Pedococcus aerophilus</name>
    <dbReference type="NCBI Taxonomy" id="436356"/>
    <lineage>
        <taxon>Bacteria</taxon>
        <taxon>Bacillati</taxon>
        <taxon>Actinomycetota</taxon>
        <taxon>Actinomycetes</taxon>
        <taxon>Micrococcales</taxon>
        <taxon>Intrasporangiaceae</taxon>
        <taxon>Pedococcus</taxon>
    </lineage>
</organism>
<dbReference type="Pfam" id="PF00266">
    <property type="entry name" value="Aminotran_5"/>
    <property type="match status" value="2"/>
</dbReference>
<comment type="caution">
    <text evidence="2">The sequence shown here is derived from an EMBL/GenBank/DDBJ whole genome shotgun (WGS) entry which is preliminary data.</text>
</comment>
<accession>A0ABN3UT18</accession>
<dbReference type="InterPro" id="IPR015422">
    <property type="entry name" value="PyrdxlP-dep_Trfase_small"/>
</dbReference>
<evidence type="ECO:0000259" key="1">
    <source>
        <dbReference type="Pfam" id="PF00266"/>
    </source>
</evidence>
<dbReference type="PANTHER" id="PTHR43586:SF21">
    <property type="entry name" value="PYRIDOXAL PHOSPHATE (PLP)-DEPENDENT ASPARTATE AMINOTRANSFERASE SUPERFAMILY"/>
    <property type="match status" value="1"/>
</dbReference>
<feature type="domain" description="Aminotransferase class V" evidence="1">
    <location>
        <begin position="313"/>
        <end position="411"/>
    </location>
</feature>
<sequence length="422" mass="43787">MLGMPPTAPSAATATLDVAALRAQFPALDGGAAHFDGPGGSQIPTVVAQAVAATMTAPMSTRGSVTRAEQNSDANVLAGRAALADLLGAEPGGVVFGRSMTALTFDLSRTLAKDWGPGDEVVVSRLDHDANIRPWVLAAEAVGATVRWAEFDPVTGELDAQAFADVVTDRTRLVAVTGASNLIGTRPDLPAISRIAHDQGALFFVDAVHLAAHATVDLVGSGADVVACSPYKFFGPHCGALAADPAFLETLHPDKLAPSSDAVPERFELGTLPYELMAGTAAAIDFMADLVPAEGGGDTGGALSRRERLVRSLAAVEAHELELRTRIEVALVELPGATLYSRAAHRTPTLLVDFEGHDSSAIYRYLAGRGVNVPASNFYALEASRTLGLGDGGALRIGLASYTNDDDVDRLLGGLDAWFAQA</sequence>
<dbReference type="Gene3D" id="3.40.640.10">
    <property type="entry name" value="Type I PLP-dependent aspartate aminotransferase-like (Major domain)"/>
    <property type="match status" value="1"/>
</dbReference>
<dbReference type="SUPFAM" id="SSF53383">
    <property type="entry name" value="PLP-dependent transferases"/>
    <property type="match status" value="1"/>
</dbReference>
<dbReference type="NCBIfam" id="TIGR01976">
    <property type="entry name" value="am_tr_V_VC1184"/>
    <property type="match status" value="1"/>
</dbReference>
<proteinExistence type="predicted"/>
<dbReference type="InterPro" id="IPR015424">
    <property type="entry name" value="PyrdxlP-dep_Trfase"/>
</dbReference>